<evidence type="ECO:0000256" key="2">
    <source>
        <dbReference type="SAM" id="Phobius"/>
    </source>
</evidence>
<gene>
    <name evidence="3" type="ORF">RRG08_012804</name>
</gene>
<proteinExistence type="predicted"/>
<keyword evidence="2" id="KW-1133">Transmembrane helix</keyword>
<keyword evidence="2" id="KW-0472">Membrane</keyword>
<comment type="caution">
    <text evidence="3">The sequence shown here is derived from an EMBL/GenBank/DDBJ whole genome shotgun (WGS) entry which is preliminary data.</text>
</comment>
<sequence length="561" mass="64871">MTSAHHNLYHQDSQMSSQLRVLLVGSFEGMTETGNTLLCREAFTLTQPQAQRRTVNLPDGRLLQVTAAYYRHKVTEPDGTKRLSEELVSDITSSVYHAVIFIMEIGSSFRLFYPTTAEYMMKDKSWKNFVQRKCVIVVTGGDRFKEAQSKGEITVSFIDWMRELWGIPETLFQETQERCLLFDNSGFEVVVNKQRDELIDMIDNRVIVGEYYTDMKLKEAELLLQKLETNLEELKQNVQINTKLLEENSQKTDVSLKDMNNQLEGLKKELLKEIGERNAVIQTIKDKFDKDSKDSAQRSEMLGEQLNNSEKVCKTILEEAVRNSQELEKQVLEFKKQALQEKIERKDETQTERESSLWERFKSLAMSHLQLHTERKRNLLLMLFLLLLLLLPLLSSLWPVTSNSRKEITALDVRSDLRRYVDLKLELAVKRIRKIEKHLAGLNILDVMKSQKSKKVNQTDHKNVSKIRLEMVDQITELKERLLNETAKLTKDIRKNIAGRILVWDMIKSLPLSLPLIMVLTLLLLLLTPVPLPVPWAWLLAALLVALLILQFLLLLVLLGA</sequence>
<keyword evidence="4" id="KW-1185">Reference proteome</keyword>
<dbReference type="Proteomes" id="UP001283361">
    <property type="component" value="Unassembled WGS sequence"/>
</dbReference>
<name>A0AAE1D8R8_9GAST</name>
<evidence type="ECO:0008006" key="5">
    <source>
        <dbReference type="Google" id="ProtNLM"/>
    </source>
</evidence>
<feature type="transmembrane region" description="Helical" evidence="2">
    <location>
        <begin position="510"/>
        <end position="530"/>
    </location>
</feature>
<protein>
    <recommendedName>
        <fullName evidence="5">AIG1-type G domain-containing protein</fullName>
    </recommendedName>
</protein>
<dbReference type="InterPro" id="IPR027417">
    <property type="entry name" value="P-loop_NTPase"/>
</dbReference>
<reference evidence="3" key="1">
    <citation type="journal article" date="2023" name="G3 (Bethesda)">
        <title>A reference genome for the long-term kleptoplast-retaining sea slug Elysia crispata morphotype clarki.</title>
        <authorList>
            <person name="Eastman K.E."/>
            <person name="Pendleton A.L."/>
            <person name="Shaikh M.A."/>
            <person name="Suttiyut T."/>
            <person name="Ogas R."/>
            <person name="Tomko P."/>
            <person name="Gavelis G."/>
            <person name="Widhalm J.R."/>
            <person name="Wisecaver J.H."/>
        </authorList>
    </citation>
    <scope>NUCLEOTIDE SEQUENCE</scope>
    <source>
        <strain evidence="3">ECLA1</strain>
    </source>
</reference>
<dbReference type="AlphaFoldDB" id="A0AAE1D8R8"/>
<organism evidence="3 4">
    <name type="scientific">Elysia crispata</name>
    <name type="common">lettuce slug</name>
    <dbReference type="NCBI Taxonomy" id="231223"/>
    <lineage>
        <taxon>Eukaryota</taxon>
        <taxon>Metazoa</taxon>
        <taxon>Spiralia</taxon>
        <taxon>Lophotrochozoa</taxon>
        <taxon>Mollusca</taxon>
        <taxon>Gastropoda</taxon>
        <taxon>Heterobranchia</taxon>
        <taxon>Euthyneura</taxon>
        <taxon>Panpulmonata</taxon>
        <taxon>Sacoglossa</taxon>
        <taxon>Placobranchoidea</taxon>
        <taxon>Plakobranchidae</taxon>
        <taxon>Elysia</taxon>
    </lineage>
</organism>
<feature type="transmembrane region" description="Helical" evidence="2">
    <location>
        <begin position="536"/>
        <end position="559"/>
    </location>
</feature>
<keyword evidence="2" id="KW-0812">Transmembrane</keyword>
<dbReference type="EMBL" id="JAWDGP010004888">
    <property type="protein sequence ID" value="KAK3761447.1"/>
    <property type="molecule type" value="Genomic_DNA"/>
</dbReference>
<feature type="coiled-coil region" evidence="1">
    <location>
        <begin position="317"/>
        <end position="352"/>
    </location>
</feature>
<evidence type="ECO:0000256" key="1">
    <source>
        <dbReference type="SAM" id="Coils"/>
    </source>
</evidence>
<feature type="coiled-coil region" evidence="1">
    <location>
        <begin position="217"/>
        <end position="276"/>
    </location>
</feature>
<accession>A0AAE1D8R8</accession>
<feature type="transmembrane region" description="Helical" evidence="2">
    <location>
        <begin position="379"/>
        <end position="398"/>
    </location>
</feature>
<evidence type="ECO:0000313" key="3">
    <source>
        <dbReference type="EMBL" id="KAK3761447.1"/>
    </source>
</evidence>
<dbReference type="Gene3D" id="3.40.50.300">
    <property type="entry name" value="P-loop containing nucleotide triphosphate hydrolases"/>
    <property type="match status" value="1"/>
</dbReference>
<keyword evidence="1" id="KW-0175">Coiled coil</keyword>
<evidence type="ECO:0000313" key="4">
    <source>
        <dbReference type="Proteomes" id="UP001283361"/>
    </source>
</evidence>